<name>A0A6M0CLZ3_9FLAO</name>
<accession>A0A6M0CLZ3</accession>
<dbReference type="RefSeq" id="WP_164029741.1">
    <property type="nucleotide sequence ID" value="NZ_JAABOQ010000002.1"/>
</dbReference>
<dbReference type="InterPro" id="IPR002931">
    <property type="entry name" value="Transglutaminase-like"/>
</dbReference>
<organism evidence="2 3">
    <name type="scientific">Spongiivirga citrea</name>
    <dbReference type="NCBI Taxonomy" id="1481457"/>
    <lineage>
        <taxon>Bacteria</taxon>
        <taxon>Pseudomonadati</taxon>
        <taxon>Bacteroidota</taxon>
        <taxon>Flavobacteriia</taxon>
        <taxon>Flavobacteriales</taxon>
        <taxon>Flavobacteriaceae</taxon>
        <taxon>Spongiivirga</taxon>
    </lineage>
</organism>
<protein>
    <submittedName>
        <fullName evidence="2">Transglutaminase</fullName>
    </submittedName>
</protein>
<dbReference type="EMBL" id="JAABOQ010000002">
    <property type="protein sequence ID" value="NER16467.1"/>
    <property type="molecule type" value="Genomic_DNA"/>
</dbReference>
<dbReference type="SUPFAM" id="SSF54001">
    <property type="entry name" value="Cysteine proteinases"/>
    <property type="match status" value="1"/>
</dbReference>
<dbReference type="InterPro" id="IPR038765">
    <property type="entry name" value="Papain-like_cys_pep_sf"/>
</dbReference>
<evidence type="ECO:0000259" key="1">
    <source>
        <dbReference type="SMART" id="SM00460"/>
    </source>
</evidence>
<dbReference type="AlphaFoldDB" id="A0A6M0CLZ3"/>
<dbReference type="PANTHER" id="PTHR33490">
    <property type="entry name" value="BLR5614 PROTEIN-RELATED"/>
    <property type="match status" value="1"/>
</dbReference>
<comment type="caution">
    <text evidence="2">The sequence shown here is derived from an EMBL/GenBank/DDBJ whole genome shotgun (WGS) entry which is preliminary data.</text>
</comment>
<evidence type="ECO:0000313" key="3">
    <source>
        <dbReference type="Proteomes" id="UP000474296"/>
    </source>
</evidence>
<dbReference type="PANTHER" id="PTHR33490:SF3">
    <property type="entry name" value="CONSERVED INTEGRAL MEMBRANE PROTEIN"/>
    <property type="match status" value="1"/>
</dbReference>
<feature type="domain" description="Transglutaminase-like" evidence="1">
    <location>
        <begin position="66"/>
        <end position="138"/>
    </location>
</feature>
<dbReference type="SMART" id="SM00460">
    <property type="entry name" value="TGc"/>
    <property type="match status" value="1"/>
</dbReference>
<sequence length="211" mass="24254">MEQYIQPTFYIDSDNDDIQNYTQRVTNGITDTVEQVKSLFTAVRDDFYYNPYELDLSPSGMKASAVLNKKTAYCIEKAVLLAAVLRAKNIPAKLHFGNVRNHIAVGKFVELTKSDLMVFHGCTVVWLNNKWIKLTPAFNKELCKKLNVGVLDFDGENDAVFQQFSKDGSKFMVYEHEYGEFNDLPYEMMLGEFSKYYGHLWDGSSHKILIQ</sequence>
<gene>
    <name evidence="2" type="ORF">GWK10_04555</name>
</gene>
<proteinExistence type="predicted"/>
<dbReference type="Proteomes" id="UP000474296">
    <property type="component" value="Unassembled WGS sequence"/>
</dbReference>
<dbReference type="Gene3D" id="3.10.620.30">
    <property type="match status" value="1"/>
</dbReference>
<reference evidence="2 3" key="1">
    <citation type="submission" date="2020-01" db="EMBL/GenBank/DDBJ databases">
        <title>Spongiivirga citrea KCTC 32990T.</title>
        <authorList>
            <person name="Wang G."/>
        </authorList>
    </citation>
    <scope>NUCLEOTIDE SEQUENCE [LARGE SCALE GENOMIC DNA]</scope>
    <source>
        <strain evidence="2 3">KCTC 32990</strain>
    </source>
</reference>
<evidence type="ECO:0000313" key="2">
    <source>
        <dbReference type="EMBL" id="NER16467.1"/>
    </source>
</evidence>
<keyword evidence="3" id="KW-1185">Reference proteome</keyword>
<dbReference type="Pfam" id="PF01841">
    <property type="entry name" value="Transglut_core"/>
    <property type="match status" value="1"/>
</dbReference>